<comment type="subcellular location">
    <subcellularLocation>
        <location evidence="1">Mitochondrion</location>
    </subcellularLocation>
</comment>
<dbReference type="NCBIfam" id="NF009373">
    <property type="entry name" value="PRK12736.1"/>
    <property type="match status" value="1"/>
</dbReference>
<dbReference type="InterPro" id="IPR000795">
    <property type="entry name" value="T_Tr_GTP-bd_dom"/>
</dbReference>
<evidence type="ECO:0000256" key="8">
    <source>
        <dbReference type="ARBA" id="ARBA00023134"/>
    </source>
</evidence>
<dbReference type="EMBL" id="FUEG01000006">
    <property type="protein sequence ID" value="SJL05688.1"/>
    <property type="molecule type" value="Genomic_DNA"/>
</dbReference>
<dbReference type="OrthoDB" id="2067at2759"/>
<proteinExistence type="inferred from homology"/>
<keyword evidence="5" id="KW-0648">Protein biosynthesis</keyword>
<keyword evidence="6" id="KW-0809">Transit peptide</keyword>
<dbReference type="NCBIfam" id="NF009372">
    <property type="entry name" value="PRK12735.1"/>
    <property type="match status" value="1"/>
</dbReference>
<dbReference type="InterPro" id="IPR033720">
    <property type="entry name" value="EFTU_2"/>
</dbReference>
<dbReference type="SUPFAM" id="SSF50447">
    <property type="entry name" value="Translation proteins"/>
    <property type="match status" value="1"/>
</dbReference>
<dbReference type="PANTHER" id="PTHR43721">
    <property type="entry name" value="ELONGATION FACTOR TU-RELATED"/>
    <property type="match status" value="1"/>
</dbReference>
<dbReference type="Pfam" id="PF00009">
    <property type="entry name" value="GTP_EFTU"/>
    <property type="match status" value="1"/>
</dbReference>
<dbReference type="PROSITE" id="PS51722">
    <property type="entry name" value="G_TR_2"/>
    <property type="match status" value="1"/>
</dbReference>
<gene>
    <name evidence="11" type="ORF">ARMOST_09024</name>
</gene>
<dbReference type="FunFam" id="3.40.50.300:FF:000003">
    <property type="entry name" value="Elongation factor Tu"/>
    <property type="match status" value="1"/>
</dbReference>
<dbReference type="InterPro" id="IPR009000">
    <property type="entry name" value="Transl_B-barrel_sf"/>
</dbReference>
<keyword evidence="3 9" id="KW-0547">Nucleotide-binding</keyword>
<dbReference type="CDD" id="cd03697">
    <property type="entry name" value="EFTU_II"/>
    <property type="match status" value="1"/>
</dbReference>
<dbReference type="InterPro" id="IPR027417">
    <property type="entry name" value="P-loop_NTPase"/>
</dbReference>
<dbReference type="PRINTS" id="PR00315">
    <property type="entry name" value="ELONGATNFCT"/>
</dbReference>
<dbReference type="NCBIfam" id="NF000766">
    <property type="entry name" value="PRK00049.1"/>
    <property type="match status" value="1"/>
</dbReference>
<evidence type="ECO:0000256" key="6">
    <source>
        <dbReference type="ARBA" id="ARBA00022946"/>
    </source>
</evidence>
<evidence type="ECO:0000259" key="10">
    <source>
        <dbReference type="PROSITE" id="PS51722"/>
    </source>
</evidence>
<keyword evidence="12" id="KW-1185">Reference proteome</keyword>
<dbReference type="InterPro" id="IPR009001">
    <property type="entry name" value="Transl_elong_EF1A/Init_IF2_C"/>
</dbReference>
<dbReference type="Pfam" id="PF03143">
    <property type="entry name" value="GTP_EFTU_D3"/>
    <property type="match status" value="1"/>
</dbReference>
<dbReference type="InterPro" id="IPR005225">
    <property type="entry name" value="Small_GTP-bd"/>
</dbReference>
<accession>A0A284RAD2</accession>
<dbReference type="SUPFAM" id="SSF52540">
    <property type="entry name" value="P-loop containing nucleoside triphosphate hydrolases"/>
    <property type="match status" value="1"/>
</dbReference>
<dbReference type="NCBIfam" id="TIGR00485">
    <property type="entry name" value="EF-Tu"/>
    <property type="match status" value="1"/>
</dbReference>
<organism evidence="11 12">
    <name type="scientific">Armillaria ostoyae</name>
    <name type="common">Armillaria root rot fungus</name>
    <dbReference type="NCBI Taxonomy" id="47428"/>
    <lineage>
        <taxon>Eukaryota</taxon>
        <taxon>Fungi</taxon>
        <taxon>Dikarya</taxon>
        <taxon>Basidiomycota</taxon>
        <taxon>Agaricomycotina</taxon>
        <taxon>Agaricomycetes</taxon>
        <taxon>Agaricomycetidae</taxon>
        <taxon>Agaricales</taxon>
        <taxon>Marasmiineae</taxon>
        <taxon>Physalacriaceae</taxon>
        <taxon>Armillaria</taxon>
    </lineage>
</organism>
<evidence type="ECO:0000313" key="12">
    <source>
        <dbReference type="Proteomes" id="UP000219338"/>
    </source>
</evidence>
<dbReference type="InterPro" id="IPR031157">
    <property type="entry name" value="G_TR_CS"/>
</dbReference>
<dbReference type="GO" id="GO:0003746">
    <property type="term" value="F:translation elongation factor activity"/>
    <property type="evidence" value="ECO:0007669"/>
    <property type="project" value="UniProtKB-UniRule"/>
</dbReference>
<dbReference type="GO" id="GO:0003924">
    <property type="term" value="F:GTPase activity"/>
    <property type="evidence" value="ECO:0007669"/>
    <property type="project" value="UniProtKB-UniRule"/>
</dbReference>
<dbReference type="CDD" id="cd03707">
    <property type="entry name" value="EFTU_III"/>
    <property type="match status" value="1"/>
</dbReference>
<evidence type="ECO:0000256" key="5">
    <source>
        <dbReference type="ARBA" id="ARBA00022917"/>
    </source>
</evidence>
<dbReference type="Gene3D" id="2.40.30.10">
    <property type="entry name" value="Translation factors"/>
    <property type="match status" value="2"/>
</dbReference>
<dbReference type="SUPFAM" id="SSF50465">
    <property type="entry name" value="EF-Tu/eEF-1alpha/eIF2-gamma C-terminal domain"/>
    <property type="match status" value="1"/>
</dbReference>
<protein>
    <recommendedName>
        <fullName evidence="9">Elongation factor Tu</fullName>
    </recommendedName>
</protein>
<dbReference type="InterPro" id="IPR050055">
    <property type="entry name" value="EF-Tu_GTPase"/>
</dbReference>
<dbReference type="Gene3D" id="3.40.50.300">
    <property type="entry name" value="P-loop containing nucleotide triphosphate hydrolases"/>
    <property type="match status" value="1"/>
</dbReference>
<dbReference type="STRING" id="47428.A0A284RAD2"/>
<sequence length="441" mass="48117">MLPFAASKGASCGLLAARVAVFSATSRRLVPKLSVSWTPSVWGTRGYAEVYNRTKPHMNIGTIGHVDHGKTTLTAAITKCLAEKGGAQFTDYNMIDKAPEERARGITINAAHVEYETETRHYGHIDCPGHADYIKNMITGAAQMDGAIIVVSATDGQMPQTREHLLLARQVGVKKLVVFINKVDQISDPEMLELVDMEMRDLLGTYNFDGENTPIVMGSALAALEGRDPEIGSKKIVELVQACDDWLDLPLRDLEKPFLLPVEDVFSISGRGTVATGRVERGVASKGTEVEVLGLGESFKTTLTGIEMFHKELDRAEAGDNMGALLRGVKREQVKRGQVIIAPGSMKAVKVFKAQIYVLTKDEGGRYTPFTSGYKPQLFLRTADVSVELKFDDPAKMAMPGDNVELECNLHVSLALEVGSRFTLREGHKTIATGVVVEIKE</sequence>
<keyword evidence="8 9" id="KW-0342">GTP-binding</keyword>
<evidence type="ECO:0000256" key="7">
    <source>
        <dbReference type="ARBA" id="ARBA00023128"/>
    </source>
</evidence>
<dbReference type="InterPro" id="IPR004541">
    <property type="entry name" value="Transl_elong_EFTu/EF1A_bac/org"/>
</dbReference>
<dbReference type="AlphaFoldDB" id="A0A284RAD2"/>
<dbReference type="InterPro" id="IPR004160">
    <property type="entry name" value="Transl_elong_EFTu/EF1A_C"/>
</dbReference>
<dbReference type="GO" id="GO:0005525">
    <property type="term" value="F:GTP binding"/>
    <property type="evidence" value="ECO:0007669"/>
    <property type="project" value="UniProtKB-UniRule"/>
</dbReference>
<dbReference type="PROSITE" id="PS00301">
    <property type="entry name" value="G_TR_1"/>
    <property type="match status" value="1"/>
</dbReference>
<evidence type="ECO:0000256" key="4">
    <source>
        <dbReference type="ARBA" id="ARBA00022768"/>
    </source>
</evidence>
<dbReference type="NCBIfam" id="TIGR00231">
    <property type="entry name" value="small_GTP"/>
    <property type="match status" value="1"/>
</dbReference>
<feature type="domain" description="Tr-type G" evidence="10">
    <location>
        <begin position="55"/>
        <end position="251"/>
    </location>
</feature>
<evidence type="ECO:0000256" key="3">
    <source>
        <dbReference type="ARBA" id="ARBA00022741"/>
    </source>
</evidence>
<dbReference type="InterPro" id="IPR041709">
    <property type="entry name" value="EF-Tu_GTP-bd"/>
</dbReference>
<dbReference type="PANTHER" id="PTHR43721:SF36">
    <property type="entry name" value="ELONGATION FACTOR TU, MITOCHONDRIAL"/>
    <property type="match status" value="1"/>
</dbReference>
<dbReference type="GO" id="GO:0070125">
    <property type="term" value="P:mitochondrial translational elongation"/>
    <property type="evidence" value="ECO:0007669"/>
    <property type="project" value="TreeGrafter"/>
</dbReference>
<comment type="similarity">
    <text evidence="2 9">Belongs to the TRAFAC class translation factor GTPase superfamily. Classic translation factor GTPase family. EF-Tu/EF-1A subfamily.</text>
</comment>
<reference evidence="12" key="1">
    <citation type="journal article" date="2017" name="Nat. Ecol. Evol.">
        <title>Genome expansion and lineage-specific genetic innovations in the forest pathogenic fungi Armillaria.</title>
        <authorList>
            <person name="Sipos G."/>
            <person name="Prasanna A.N."/>
            <person name="Walter M.C."/>
            <person name="O'Connor E."/>
            <person name="Balint B."/>
            <person name="Krizsan K."/>
            <person name="Kiss B."/>
            <person name="Hess J."/>
            <person name="Varga T."/>
            <person name="Slot J."/>
            <person name="Riley R."/>
            <person name="Boka B."/>
            <person name="Rigling D."/>
            <person name="Barry K."/>
            <person name="Lee J."/>
            <person name="Mihaltcheva S."/>
            <person name="LaButti K."/>
            <person name="Lipzen A."/>
            <person name="Waldron R."/>
            <person name="Moloney N.M."/>
            <person name="Sperisen C."/>
            <person name="Kredics L."/>
            <person name="Vagvoelgyi C."/>
            <person name="Patrignani A."/>
            <person name="Fitzpatrick D."/>
            <person name="Nagy I."/>
            <person name="Doyle S."/>
            <person name="Anderson J.B."/>
            <person name="Grigoriev I.V."/>
            <person name="Gueldener U."/>
            <person name="Muensterkoetter M."/>
            <person name="Nagy L.G."/>
        </authorList>
    </citation>
    <scope>NUCLEOTIDE SEQUENCE [LARGE SCALE GENOMIC DNA]</scope>
    <source>
        <strain evidence="12">C18/9</strain>
    </source>
</reference>
<dbReference type="InterPro" id="IPR004161">
    <property type="entry name" value="EFTu-like_2"/>
</dbReference>
<dbReference type="GO" id="GO:0005739">
    <property type="term" value="C:mitochondrion"/>
    <property type="evidence" value="ECO:0007669"/>
    <property type="project" value="UniProtKB-SubCell"/>
</dbReference>
<name>A0A284RAD2_ARMOS</name>
<evidence type="ECO:0000256" key="9">
    <source>
        <dbReference type="RuleBase" id="RU000325"/>
    </source>
</evidence>
<evidence type="ECO:0000313" key="11">
    <source>
        <dbReference type="EMBL" id="SJL05688.1"/>
    </source>
</evidence>
<dbReference type="Proteomes" id="UP000219338">
    <property type="component" value="Unassembled WGS sequence"/>
</dbReference>
<comment type="function">
    <text evidence="9">This protein promotes the GTP-dependent binding of aminoacyl-tRNA to the A-site of ribosomes during protein biosynthesis.</text>
</comment>
<dbReference type="HAMAP" id="MF_00118_B">
    <property type="entry name" value="EF_Tu_B"/>
    <property type="match status" value="1"/>
</dbReference>
<dbReference type="CDD" id="cd01884">
    <property type="entry name" value="EF_Tu"/>
    <property type="match status" value="1"/>
</dbReference>
<dbReference type="OMA" id="EGDKEWG"/>
<dbReference type="Pfam" id="PF03144">
    <property type="entry name" value="GTP_EFTU_D2"/>
    <property type="match status" value="1"/>
</dbReference>
<keyword evidence="7" id="KW-0496">Mitochondrion</keyword>
<evidence type="ECO:0000256" key="2">
    <source>
        <dbReference type="ARBA" id="ARBA00007249"/>
    </source>
</evidence>
<dbReference type="FunFam" id="2.40.30.10:FF:000001">
    <property type="entry name" value="Elongation factor Tu"/>
    <property type="match status" value="1"/>
</dbReference>
<evidence type="ECO:0000256" key="1">
    <source>
        <dbReference type="ARBA" id="ARBA00004173"/>
    </source>
</evidence>
<keyword evidence="4 9" id="KW-0251">Elongation factor</keyword>